<dbReference type="InterPro" id="IPR007016">
    <property type="entry name" value="O-antigen_ligase-rel_domated"/>
</dbReference>
<evidence type="ECO:0000313" key="8">
    <source>
        <dbReference type="Proteomes" id="UP000709466"/>
    </source>
</evidence>
<evidence type="ECO:0000256" key="3">
    <source>
        <dbReference type="ARBA" id="ARBA00022989"/>
    </source>
</evidence>
<keyword evidence="2 5" id="KW-0812">Transmembrane</keyword>
<reference evidence="7 8" key="1">
    <citation type="submission" date="2020-03" db="EMBL/GenBank/DDBJ databases">
        <title>Bacterial isolates of synthetic phycosphere.</title>
        <authorList>
            <person name="Fu H."/>
            <person name="Moran M.A."/>
        </authorList>
    </citation>
    <scope>NUCLEOTIDE SEQUENCE [LARGE SCALE GENOMIC DNA]</scope>
    <source>
        <strain evidence="7 8">HF1</strain>
    </source>
</reference>
<feature type="transmembrane region" description="Helical" evidence="5">
    <location>
        <begin position="159"/>
        <end position="176"/>
    </location>
</feature>
<comment type="caution">
    <text evidence="7">The sequence shown here is derived from an EMBL/GenBank/DDBJ whole genome shotgun (WGS) entry which is preliminary data.</text>
</comment>
<feature type="transmembrane region" description="Helical" evidence="5">
    <location>
        <begin position="54"/>
        <end position="73"/>
    </location>
</feature>
<evidence type="ECO:0000256" key="4">
    <source>
        <dbReference type="ARBA" id="ARBA00023136"/>
    </source>
</evidence>
<organism evidence="7 8">
    <name type="scientific">Marivivens donghaensis</name>
    <dbReference type="NCBI Taxonomy" id="1699413"/>
    <lineage>
        <taxon>Bacteria</taxon>
        <taxon>Pseudomonadati</taxon>
        <taxon>Pseudomonadota</taxon>
        <taxon>Alphaproteobacteria</taxon>
        <taxon>Rhodobacterales</taxon>
        <taxon>Paracoccaceae</taxon>
        <taxon>Marivivens group</taxon>
        <taxon>Marivivens</taxon>
    </lineage>
</organism>
<evidence type="ECO:0000256" key="5">
    <source>
        <dbReference type="SAM" id="Phobius"/>
    </source>
</evidence>
<feature type="transmembrane region" description="Helical" evidence="5">
    <location>
        <begin position="188"/>
        <end position="207"/>
    </location>
</feature>
<feature type="transmembrane region" description="Helical" evidence="5">
    <location>
        <begin position="79"/>
        <end position="99"/>
    </location>
</feature>
<feature type="transmembrane region" description="Helical" evidence="5">
    <location>
        <begin position="270"/>
        <end position="288"/>
    </location>
</feature>
<feature type="transmembrane region" description="Helical" evidence="5">
    <location>
        <begin position="227"/>
        <end position="249"/>
    </location>
</feature>
<gene>
    <name evidence="7" type="ORF">HCZ30_06455</name>
</gene>
<feature type="transmembrane region" description="Helical" evidence="5">
    <location>
        <begin position="111"/>
        <end position="129"/>
    </location>
</feature>
<keyword evidence="7" id="KW-0436">Ligase</keyword>
<feature type="transmembrane region" description="Helical" evidence="5">
    <location>
        <begin position="444"/>
        <end position="463"/>
    </location>
</feature>
<feature type="domain" description="O-antigen ligase-related" evidence="6">
    <location>
        <begin position="279"/>
        <end position="418"/>
    </location>
</feature>
<feature type="transmembrane region" description="Helical" evidence="5">
    <location>
        <begin position="414"/>
        <end position="437"/>
    </location>
</feature>
<dbReference type="GO" id="GO:0016874">
    <property type="term" value="F:ligase activity"/>
    <property type="evidence" value="ECO:0007669"/>
    <property type="project" value="UniProtKB-KW"/>
</dbReference>
<evidence type="ECO:0000256" key="2">
    <source>
        <dbReference type="ARBA" id="ARBA00022692"/>
    </source>
</evidence>
<dbReference type="Proteomes" id="UP000709466">
    <property type="component" value="Unassembled WGS sequence"/>
</dbReference>
<dbReference type="EMBL" id="JAATOP010000003">
    <property type="protein sequence ID" value="NIY72075.1"/>
    <property type="molecule type" value="Genomic_DNA"/>
</dbReference>
<keyword evidence="3 5" id="KW-1133">Transmembrane helix</keyword>
<comment type="subcellular location">
    <subcellularLocation>
        <location evidence="1">Membrane</location>
        <topology evidence="1">Multi-pass membrane protein</topology>
    </subcellularLocation>
</comment>
<feature type="transmembrane region" description="Helical" evidence="5">
    <location>
        <begin position="469"/>
        <end position="487"/>
    </location>
</feature>
<dbReference type="RefSeq" id="WP_167637460.1">
    <property type="nucleotide sequence ID" value="NZ_JAATOP010000003.1"/>
</dbReference>
<evidence type="ECO:0000259" key="6">
    <source>
        <dbReference type="Pfam" id="PF04932"/>
    </source>
</evidence>
<keyword evidence="8" id="KW-1185">Reference proteome</keyword>
<dbReference type="InterPro" id="IPR051533">
    <property type="entry name" value="WaaL-like"/>
</dbReference>
<dbReference type="PANTHER" id="PTHR37422">
    <property type="entry name" value="TEICHURONIC ACID BIOSYNTHESIS PROTEIN TUAE"/>
    <property type="match status" value="1"/>
</dbReference>
<evidence type="ECO:0000313" key="7">
    <source>
        <dbReference type="EMBL" id="NIY72075.1"/>
    </source>
</evidence>
<evidence type="ECO:0000256" key="1">
    <source>
        <dbReference type="ARBA" id="ARBA00004141"/>
    </source>
</evidence>
<feature type="transmembrane region" description="Helical" evidence="5">
    <location>
        <begin position="294"/>
        <end position="310"/>
    </location>
</feature>
<name>A0ABX0VW52_9RHOB</name>
<accession>A0ABX0VW52</accession>
<sequence>MIDFNNFEDKLKEKRETTQTTAQADSAEIVFEEVMVARDEGKPSAASTSQANNIFSVLVVLLALIAPIPLGGARPVPQMMLAIAAVVLCTLQMLVIYQIDPKRKPPITQHPLIAIAGALFVIGLLLQFLPIGREIGLQDGSIIETAKLTLAGGPSLQGIIRWCSYALVFIVALGVAENINRVERIMSWIFYGILVHAVFALITFSFLGDSFLWGEKTYYLGYATGTFVNRNTFATFIGMGIITGIAVTIKKFNDPQMRRPGGSKGITPRHIEATMRLCMLALMAGTLLATQSRAGMAATVVGGVVTLLLMNKKAGVKMRKTVLWLVGVGAVLGAVFLFSFGQGMIERAIFTAGDSESRIELYRQTLAMIAAHPLLGYGFDNYQIAFELFHQPDLNTTLIWDRAHNTYLALWSEAGVILGSIPPVIVAMAFVSSFAAWKRREHGFIGPAVACGVIVQAALHSLVDFSFEFPGVNFVFVIILALGVANFRRKSA</sequence>
<feature type="transmembrane region" description="Helical" evidence="5">
    <location>
        <begin position="322"/>
        <end position="341"/>
    </location>
</feature>
<dbReference type="Pfam" id="PF04932">
    <property type="entry name" value="Wzy_C"/>
    <property type="match status" value="1"/>
</dbReference>
<proteinExistence type="predicted"/>
<keyword evidence="4 5" id="KW-0472">Membrane</keyword>
<protein>
    <submittedName>
        <fullName evidence="7">O-antigen ligase family protein</fullName>
    </submittedName>
</protein>
<dbReference type="PANTHER" id="PTHR37422:SF13">
    <property type="entry name" value="LIPOPOLYSACCHARIDE BIOSYNTHESIS PROTEIN PA4999-RELATED"/>
    <property type="match status" value="1"/>
</dbReference>